<organism evidence="1 2">
    <name type="scientific">Granulicella aggregans</name>
    <dbReference type="NCBI Taxonomy" id="474949"/>
    <lineage>
        <taxon>Bacteria</taxon>
        <taxon>Pseudomonadati</taxon>
        <taxon>Acidobacteriota</taxon>
        <taxon>Terriglobia</taxon>
        <taxon>Terriglobales</taxon>
        <taxon>Acidobacteriaceae</taxon>
        <taxon>Granulicella</taxon>
    </lineage>
</organism>
<dbReference type="AlphaFoldDB" id="A0A7W7ZJ68"/>
<protein>
    <submittedName>
        <fullName evidence="1">Uncharacterized protein</fullName>
    </submittedName>
</protein>
<sequence length="64" mass="7479">MESEENIKPFPSLPTVLGNRKCSDFTHSHRTDYYELFKGPILTFSQQPKQLILRRRSRPASATR</sequence>
<accession>A0A7W7ZJ68</accession>
<dbReference type="EMBL" id="JACHIP010000022">
    <property type="protein sequence ID" value="MBB5060895.1"/>
    <property type="molecule type" value="Genomic_DNA"/>
</dbReference>
<proteinExistence type="predicted"/>
<evidence type="ECO:0000313" key="2">
    <source>
        <dbReference type="Proteomes" id="UP000540989"/>
    </source>
</evidence>
<keyword evidence="2" id="KW-1185">Reference proteome</keyword>
<evidence type="ECO:0000313" key="1">
    <source>
        <dbReference type="EMBL" id="MBB5060895.1"/>
    </source>
</evidence>
<reference evidence="1 2" key="1">
    <citation type="submission" date="2020-08" db="EMBL/GenBank/DDBJ databases">
        <title>Genomic Encyclopedia of Type Strains, Phase IV (KMG-V): Genome sequencing to study the core and pangenomes of soil and plant-associated prokaryotes.</title>
        <authorList>
            <person name="Whitman W."/>
        </authorList>
    </citation>
    <scope>NUCLEOTIDE SEQUENCE [LARGE SCALE GENOMIC DNA]</scope>
    <source>
        <strain evidence="1 2">M8UP14</strain>
    </source>
</reference>
<dbReference type="Proteomes" id="UP000540989">
    <property type="component" value="Unassembled WGS sequence"/>
</dbReference>
<gene>
    <name evidence="1" type="ORF">HDF16_005631</name>
</gene>
<name>A0A7W7ZJ68_9BACT</name>
<comment type="caution">
    <text evidence="1">The sequence shown here is derived from an EMBL/GenBank/DDBJ whole genome shotgun (WGS) entry which is preliminary data.</text>
</comment>